<dbReference type="InterPro" id="IPR011006">
    <property type="entry name" value="CheY-like_superfamily"/>
</dbReference>
<evidence type="ECO:0000313" key="4">
    <source>
        <dbReference type="EMBL" id="MBO3116053.1"/>
    </source>
</evidence>
<dbReference type="Gene3D" id="3.40.50.2300">
    <property type="match status" value="1"/>
</dbReference>
<accession>A0ABS3SZY3</accession>
<keyword evidence="5" id="KW-1185">Reference proteome</keyword>
<organism evidence="4 5">
    <name type="scientific">Winogradskyella pelagia</name>
    <dbReference type="NCBI Taxonomy" id="2819984"/>
    <lineage>
        <taxon>Bacteria</taxon>
        <taxon>Pseudomonadati</taxon>
        <taxon>Bacteroidota</taxon>
        <taxon>Flavobacteriia</taxon>
        <taxon>Flavobacteriales</taxon>
        <taxon>Flavobacteriaceae</taxon>
        <taxon>Winogradskyella</taxon>
    </lineage>
</organism>
<evidence type="ECO:0000256" key="1">
    <source>
        <dbReference type="PROSITE-ProRule" id="PRU00169"/>
    </source>
</evidence>
<dbReference type="PROSITE" id="PS50930">
    <property type="entry name" value="HTH_LYTTR"/>
    <property type="match status" value="1"/>
</dbReference>
<keyword evidence="1" id="KW-0597">Phosphoprotein</keyword>
<dbReference type="InterPro" id="IPR007492">
    <property type="entry name" value="LytTR_DNA-bd_dom"/>
</dbReference>
<dbReference type="Proteomes" id="UP000676776">
    <property type="component" value="Unassembled WGS sequence"/>
</dbReference>
<dbReference type="InterPro" id="IPR001789">
    <property type="entry name" value="Sig_transdc_resp-reg_receiver"/>
</dbReference>
<dbReference type="PANTHER" id="PTHR45526">
    <property type="entry name" value="TRANSCRIPTIONAL REGULATORY PROTEIN DPIA"/>
    <property type="match status" value="1"/>
</dbReference>
<dbReference type="SMART" id="SM00850">
    <property type="entry name" value="LytTR"/>
    <property type="match status" value="1"/>
</dbReference>
<name>A0ABS3SZY3_9FLAO</name>
<reference evidence="4 5" key="1">
    <citation type="submission" date="2021-03" db="EMBL/GenBank/DDBJ databases">
        <title>Winogradskyella sp. nov., isolated from costal sediment.</title>
        <authorList>
            <person name="Gao C."/>
        </authorList>
    </citation>
    <scope>NUCLEOTIDE SEQUENCE [LARGE SCALE GENOMIC DNA]</scope>
    <source>
        <strain evidence="4 5">DF17</strain>
    </source>
</reference>
<protein>
    <submittedName>
        <fullName evidence="4">Response regulator</fullName>
    </submittedName>
</protein>
<dbReference type="InterPro" id="IPR051271">
    <property type="entry name" value="2C-system_Tx_regulators"/>
</dbReference>
<dbReference type="SMART" id="SM00448">
    <property type="entry name" value="REC"/>
    <property type="match status" value="1"/>
</dbReference>
<evidence type="ECO:0000313" key="5">
    <source>
        <dbReference type="Proteomes" id="UP000676776"/>
    </source>
</evidence>
<evidence type="ECO:0000259" key="3">
    <source>
        <dbReference type="PROSITE" id="PS50930"/>
    </source>
</evidence>
<feature type="domain" description="HTH LytTR-type" evidence="3">
    <location>
        <begin position="148"/>
        <end position="234"/>
    </location>
</feature>
<feature type="domain" description="Response regulatory" evidence="2">
    <location>
        <begin position="2"/>
        <end position="113"/>
    </location>
</feature>
<evidence type="ECO:0000259" key="2">
    <source>
        <dbReference type="PROSITE" id="PS50110"/>
    </source>
</evidence>
<dbReference type="Pfam" id="PF00072">
    <property type="entry name" value="Response_reg"/>
    <property type="match status" value="1"/>
</dbReference>
<dbReference type="RefSeq" id="WP_208152838.1">
    <property type="nucleotide sequence ID" value="NZ_JAGEVF010000003.1"/>
</dbReference>
<dbReference type="EMBL" id="JAGEVF010000003">
    <property type="protein sequence ID" value="MBO3116053.1"/>
    <property type="molecule type" value="Genomic_DNA"/>
</dbReference>
<proteinExistence type="predicted"/>
<dbReference type="SUPFAM" id="SSF52172">
    <property type="entry name" value="CheY-like"/>
    <property type="match status" value="1"/>
</dbReference>
<dbReference type="PROSITE" id="PS50110">
    <property type="entry name" value="RESPONSE_REGULATORY"/>
    <property type="match status" value="1"/>
</dbReference>
<dbReference type="PANTHER" id="PTHR45526:SF1">
    <property type="entry name" value="TRANSCRIPTIONAL REGULATORY PROTEIN DCUR-RELATED"/>
    <property type="match status" value="1"/>
</dbReference>
<gene>
    <name evidence="4" type="ORF">J4050_04800</name>
</gene>
<sequence>MNCIIVEDQLPAQRLLKQYIQDVGYLTLVGTYSNAIEAMSEIDRLEVQLIFLDIHLPKISGLDFLKTLNNSPQIILTTAFSEYALESYEFNVVDYLLKPFSFQRFLKALSKLKTFHTIEKKDLVVKEDVSVTKDIFFKSGYDYIRLILDEVNFIKSDLEYTEIHVKDKKYISTESLAHWAKELQAMGFIRVHKSYLINTSKILKLSGSMIYLDSGDIIPLGRAFKADFTEQFLK</sequence>
<dbReference type="Pfam" id="PF04397">
    <property type="entry name" value="LytTR"/>
    <property type="match status" value="1"/>
</dbReference>
<comment type="caution">
    <text evidence="4">The sequence shown here is derived from an EMBL/GenBank/DDBJ whole genome shotgun (WGS) entry which is preliminary data.</text>
</comment>
<feature type="modified residue" description="4-aspartylphosphate" evidence="1">
    <location>
        <position position="53"/>
    </location>
</feature>
<dbReference type="Gene3D" id="2.40.50.1020">
    <property type="entry name" value="LytTr DNA-binding domain"/>
    <property type="match status" value="1"/>
</dbReference>